<feature type="compositionally biased region" description="Low complexity" evidence="1">
    <location>
        <begin position="142"/>
        <end position="154"/>
    </location>
</feature>
<organism evidence="2 3">
    <name type="scientific">Plectus sambesii</name>
    <dbReference type="NCBI Taxonomy" id="2011161"/>
    <lineage>
        <taxon>Eukaryota</taxon>
        <taxon>Metazoa</taxon>
        <taxon>Ecdysozoa</taxon>
        <taxon>Nematoda</taxon>
        <taxon>Chromadorea</taxon>
        <taxon>Plectida</taxon>
        <taxon>Plectina</taxon>
        <taxon>Plectoidea</taxon>
        <taxon>Plectidae</taxon>
        <taxon>Plectus</taxon>
    </lineage>
</organism>
<proteinExistence type="predicted"/>
<dbReference type="WBParaSite" id="PSAMB.scaffold4427size14652.g24282.t1">
    <property type="protein sequence ID" value="PSAMB.scaffold4427size14652.g24282.t1"/>
    <property type="gene ID" value="PSAMB.scaffold4427size14652.g24282"/>
</dbReference>
<protein>
    <submittedName>
        <fullName evidence="3">Uncharacterized protein</fullName>
    </submittedName>
</protein>
<reference evidence="3" key="1">
    <citation type="submission" date="2022-11" db="UniProtKB">
        <authorList>
            <consortium name="WormBaseParasite"/>
        </authorList>
    </citation>
    <scope>IDENTIFICATION</scope>
</reference>
<name>A0A914WLZ9_9BILA</name>
<dbReference type="AlphaFoldDB" id="A0A914WLZ9"/>
<dbReference type="Proteomes" id="UP000887566">
    <property type="component" value="Unplaced"/>
</dbReference>
<evidence type="ECO:0000313" key="2">
    <source>
        <dbReference type="Proteomes" id="UP000887566"/>
    </source>
</evidence>
<keyword evidence="2" id="KW-1185">Reference proteome</keyword>
<evidence type="ECO:0000313" key="3">
    <source>
        <dbReference type="WBParaSite" id="PSAMB.scaffold4427size14652.g24282.t1"/>
    </source>
</evidence>
<evidence type="ECO:0000256" key="1">
    <source>
        <dbReference type="SAM" id="MobiDB-lite"/>
    </source>
</evidence>
<accession>A0A914WLZ9</accession>
<feature type="region of interest" description="Disordered" evidence="1">
    <location>
        <begin position="131"/>
        <end position="154"/>
    </location>
</feature>
<sequence length="154" mass="17300">MAENTNNTYNNQNNQGRMVGGSVYGGFVNQGDNNRISIHNHQPSPPTPEEMLERLKCPLSLIYSKSYRSVIPVSSEDFSFDIKEKWVNLTLKLEGDSIATVDYADLLTKAFAKADMVIMEGDPGMGKAFLRPTKKLSNGSENQQNRNMQRRNII</sequence>